<keyword evidence="4" id="KW-1185">Reference proteome</keyword>
<dbReference type="InterPro" id="IPR036397">
    <property type="entry name" value="RNaseH_sf"/>
</dbReference>
<dbReference type="PANTHER" id="PTHR47723">
    <property type="entry name" value="OS05G0353850 PROTEIN"/>
    <property type="match status" value="1"/>
</dbReference>
<dbReference type="OrthoDB" id="1906820at2759"/>
<accession>A0A835H4B6</accession>
<proteinExistence type="predicted"/>
<dbReference type="EMBL" id="JADFTS010000008">
    <property type="protein sequence ID" value="KAF9591417.1"/>
    <property type="molecule type" value="Genomic_DNA"/>
</dbReference>
<feature type="compositionally biased region" description="Polar residues" evidence="1">
    <location>
        <begin position="48"/>
        <end position="57"/>
    </location>
</feature>
<protein>
    <recommendedName>
        <fullName evidence="2">RNase H type-1 domain-containing protein</fullName>
    </recommendedName>
</protein>
<dbReference type="Proteomes" id="UP000631114">
    <property type="component" value="Unassembled WGS sequence"/>
</dbReference>
<dbReference type="Gene3D" id="3.30.420.10">
    <property type="entry name" value="Ribonuclease H-like superfamily/Ribonuclease H"/>
    <property type="match status" value="1"/>
</dbReference>
<organism evidence="3 4">
    <name type="scientific">Coptis chinensis</name>
    <dbReference type="NCBI Taxonomy" id="261450"/>
    <lineage>
        <taxon>Eukaryota</taxon>
        <taxon>Viridiplantae</taxon>
        <taxon>Streptophyta</taxon>
        <taxon>Embryophyta</taxon>
        <taxon>Tracheophyta</taxon>
        <taxon>Spermatophyta</taxon>
        <taxon>Magnoliopsida</taxon>
        <taxon>Ranunculales</taxon>
        <taxon>Ranunculaceae</taxon>
        <taxon>Coptidoideae</taxon>
        <taxon>Coptis</taxon>
    </lineage>
</organism>
<dbReference type="PANTHER" id="PTHR47723:SF19">
    <property type="entry name" value="POLYNUCLEOTIDYL TRANSFERASE, RIBONUCLEASE H-LIKE SUPERFAMILY PROTEIN"/>
    <property type="match status" value="1"/>
</dbReference>
<dbReference type="CDD" id="cd06222">
    <property type="entry name" value="RNase_H_like"/>
    <property type="match status" value="1"/>
</dbReference>
<evidence type="ECO:0000313" key="3">
    <source>
        <dbReference type="EMBL" id="KAF9591417.1"/>
    </source>
</evidence>
<dbReference type="GO" id="GO:0004523">
    <property type="term" value="F:RNA-DNA hybrid ribonuclease activity"/>
    <property type="evidence" value="ECO:0007669"/>
    <property type="project" value="InterPro"/>
</dbReference>
<gene>
    <name evidence="3" type="ORF">IFM89_004115</name>
</gene>
<evidence type="ECO:0000256" key="1">
    <source>
        <dbReference type="SAM" id="MobiDB-lite"/>
    </source>
</evidence>
<comment type="caution">
    <text evidence="3">The sequence shown here is derived from an EMBL/GenBank/DDBJ whole genome shotgun (WGS) entry which is preliminary data.</text>
</comment>
<reference evidence="3 4" key="1">
    <citation type="submission" date="2020-10" db="EMBL/GenBank/DDBJ databases">
        <title>The Coptis chinensis genome and diversification of protoberbering-type alkaloids.</title>
        <authorList>
            <person name="Wang B."/>
            <person name="Shu S."/>
            <person name="Song C."/>
            <person name="Liu Y."/>
        </authorList>
    </citation>
    <scope>NUCLEOTIDE SEQUENCE [LARGE SCALE GENOMIC DNA]</scope>
    <source>
        <strain evidence="3">HL-2020</strain>
        <tissue evidence="3">Leaf</tissue>
    </source>
</reference>
<sequence length="197" mass="22404">MKGRNKRRFKKRVCDERTLLNGLKEEIRRILQNKVIREPPDPGEMKLNTDSSLQSDSAEPGGVIRDHNGFAIPCYSAEGGVRTVINQELIAIVNGLKICRQDGIKKVKVATDSKQVAQIINKKEGRKVENEVFEIWELMQQVGQVQAVHAYREANRTADYLVTLRGSPGCIVLTNPHVDILDRILAEDRNCRKYVRR</sequence>
<feature type="domain" description="RNase H type-1" evidence="2">
    <location>
        <begin position="48"/>
        <end position="162"/>
    </location>
</feature>
<dbReference type="Pfam" id="PF13456">
    <property type="entry name" value="RVT_3"/>
    <property type="match status" value="1"/>
</dbReference>
<dbReference type="SUPFAM" id="SSF53098">
    <property type="entry name" value="Ribonuclease H-like"/>
    <property type="match status" value="1"/>
</dbReference>
<dbReference type="AlphaFoldDB" id="A0A835H4B6"/>
<name>A0A835H4B6_9MAGN</name>
<dbReference type="InterPro" id="IPR012337">
    <property type="entry name" value="RNaseH-like_sf"/>
</dbReference>
<feature type="region of interest" description="Disordered" evidence="1">
    <location>
        <begin position="38"/>
        <end position="62"/>
    </location>
</feature>
<dbReference type="InterPro" id="IPR044730">
    <property type="entry name" value="RNase_H-like_dom_plant"/>
</dbReference>
<evidence type="ECO:0000313" key="4">
    <source>
        <dbReference type="Proteomes" id="UP000631114"/>
    </source>
</evidence>
<evidence type="ECO:0000259" key="2">
    <source>
        <dbReference type="Pfam" id="PF13456"/>
    </source>
</evidence>
<dbReference type="InterPro" id="IPR053151">
    <property type="entry name" value="RNase_H-like"/>
</dbReference>
<dbReference type="GO" id="GO:0003676">
    <property type="term" value="F:nucleic acid binding"/>
    <property type="evidence" value="ECO:0007669"/>
    <property type="project" value="InterPro"/>
</dbReference>
<dbReference type="InterPro" id="IPR002156">
    <property type="entry name" value="RNaseH_domain"/>
</dbReference>